<dbReference type="InParanoid" id="A0A2P6MQ51"/>
<feature type="non-terminal residue" evidence="1">
    <location>
        <position position="226"/>
    </location>
</feature>
<keyword evidence="2" id="KW-1185">Reference proteome</keyword>
<evidence type="ECO:0000313" key="1">
    <source>
        <dbReference type="EMBL" id="PRP73812.1"/>
    </source>
</evidence>
<protein>
    <submittedName>
        <fullName evidence="1">Uncharacterized protein</fullName>
    </submittedName>
</protein>
<dbReference type="Proteomes" id="UP000241769">
    <property type="component" value="Unassembled WGS sequence"/>
</dbReference>
<proteinExistence type="predicted"/>
<evidence type="ECO:0000313" key="2">
    <source>
        <dbReference type="Proteomes" id="UP000241769"/>
    </source>
</evidence>
<accession>A0A2P6MQ51</accession>
<name>A0A2P6MQ51_9EUKA</name>
<dbReference type="AlphaFoldDB" id="A0A2P6MQ51"/>
<gene>
    <name evidence="1" type="ORF">PROFUN_16504</name>
</gene>
<comment type="caution">
    <text evidence="1">The sequence shown here is derived from an EMBL/GenBank/DDBJ whole genome shotgun (WGS) entry which is preliminary data.</text>
</comment>
<dbReference type="EMBL" id="MDYQ01000540">
    <property type="protein sequence ID" value="PRP73812.1"/>
    <property type="molecule type" value="Genomic_DNA"/>
</dbReference>
<organism evidence="1 2">
    <name type="scientific">Planoprotostelium fungivorum</name>
    <dbReference type="NCBI Taxonomy" id="1890364"/>
    <lineage>
        <taxon>Eukaryota</taxon>
        <taxon>Amoebozoa</taxon>
        <taxon>Evosea</taxon>
        <taxon>Variosea</taxon>
        <taxon>Cavosteliida</taxon>
        <taxon>Cavosteliaceae</taxon>
        <taxon>Planoprotostelium</taxon>
    </lineage>
</organism>
<reference evidence="1 2" key="1">
    <citation type="journal article" date="2018" name="Genome Biol. Evol.">
        <title>Multiple Roots of Fruiting Body Formation in Amoebozoa.</title>
        <authorList>
            <person name="Hillmann F."/>
            <person name="Forbes G."/>
            <person name="Novohradska S."/>
            <person name="Ferling I."/>
            <person name="Riege K."/>
            <person name="Groth M."/>
            <person name="Westermann M."/>
            <person name="Marz M."/>
            <person name="Spaller T."/>
            <person name="Winckler T."/>
            <person name="Schaap P."/>
            <person name="Glockner G."/>
        </authorList>
    </citation>
    <scope>NUCLEOTIDE SEQUENCE [LARGE SCALE GENOMIC DNA]</scope>
    <source>
        <strain evidence="1 2">Jena</strain>
    </source>
</reference>
<sequence length="226" mass="25545">MCFLTDSMDQTRSSPYLQYSPIKCDHRSKWLRRVRTCPWVVVWYVNSPFLQHLFSSGISRGLGIIGANGCVEYVPVPGWSSGTLTALSSSTSSPQESLPTIGDPRTRRFIVSLDYDIYTTPSLLNKNICTYKKSIPGEPWRKEEIESRKRREISRTGNLQEALLHEGFLDVHNLPDGDPAFISLVQNEEETNHTKSTNILKSCVPLVTSSLTVHRSLLLISVYIQQ</sequence>